<dbReference type="Proteomes" id="UP001309876">
    <property type="component" value="Unassembled WGS sequence"/>
</dbReference>
<feature type="region of interest" description="Disordered" evidence="1">
    <location>
        <begin position="229"/>
        <end position="269"/>
    </location>
</feature>
<evidence type="ECO:0000313" key="3">
    <source>
        <dbReference type="Proteomes" id="UP001309876"/>
    </source>
</evidence>
<sequence>MNERTIISLSHQLVDALERYSTQRRVACMLEVELGKAKSEQEVLKRALTRLVKYDDNKVEDYTKAVFEVTELKQSIAALLHKLKAVYIHGSIMRAQHGVSGDTMTKFVDEMLKDFAAVMAEYGLSSELVAQKETSRRLKRGFNAAEGATDTLYSRRVNRGRATPKESILKVTTNPQHLATQKSTWDTYCQQLVDSTHANEPATRVDNYVKPSSGRRDKDHSFYSGWRARAVSPEDSSRRMQSENLVESVEGRHNARGEDVGTSDEEKGNTNVDKLCLRFIR</sequence>
<keyword evidence="3" id="KW-1185">Reference proteome</keyword>
<gene>
    <name evidence="2" type="ORF">LTR05_008763</name>
</gene>
<evidence type="ECO:0000256" key="1">
    <source>
        <dbReference type="SAM" id="MobiDB-lite"/>
    </source>
</evidence>
<name>A0AAN7PJF1_9EURO</name>
<dbReference type="EMBL" id="JAVRRJ010000020">
    <property type="protein sequence ID" value="KAK5080157.1"/>
    <property type="molecule type" value="Genomic_DNA"/>
</dbReference>
<organism evidence="2 3">
    <name type="scientific">Lithohypha guttulata</name>
    <dbReference type="NCBI Taxonomy" id="1690604"/>
    <lineage>
        <taxon>Eukaryota</taxon>
        <taxon>Fungi</taxon>
        <taxon>Dikarya</taxon>
        <taxon>Ascomycota</taxon>
        <taxon>Pezizomycotina</taxon>
        <taxon>Eurotiomycetes</taxon>
        <taxon>Chaetothyriomycetidae</taxon>
        <taxon>Chaetothyriales</taxon>
        <taxon>Trichomeriaceae</taxon>
        <taxon>Lithohypha</taxon>
    </lineage>
</organism>
<evidence type="ECO:0000313" key="2">
    <source>
        <dbReference type="EMBL" id="KAK5080157.1"/>
    </source>
</evidence>
<dbReference type="AlphaFoldDB" id="A0AAN7PJF1"/>
<proteinExistence type="predicted"/>
<reference evidence="2 3" key="1">
    <citation type="submission" date="2023-08" db="EMBL/GenBank/DDBJ databases">
        <title>Black Yeasts Isolated from many extreme environments.</title>
        <authorList>
            <person name="Coleine C."/>
            <person name="Stajich J.E."/>
            <person name="Selbmann L."/>
        </authorList>
    </citation>
    <scope>NUCLEOTIDE SEQUENCE [LARGE SCALE GENOMIC DNA]</scope>
    <source>
        <strain evidence="2 3">CCFEE 5910</strain>
    </source>
</reference>
<protein>
    <submittedName>
        <fullName evidence="2">Uncharacterized protein</fullName>
    </submittedName>
</protein>
<comment type="caution">
    <text evidence="2">The sequence shown here is derived from an EMBL/GenBank/DDBJ whole genome shotgun (WGS) entry which is preliminary data.</text>
</comment>
<feature type="compositionally biased region" description="Basic and acidic residues" evidence="1">
    <location>
        <begin position="249"/>
        <end position="268"/>
    </location>
</feature>
<accession>A0AAN7PJF1</accession>